<dbReference type="PROSITE" id="PS50943">
    <property type="entry name" value="HTH_CROC1"/>
    <property type="match status" value="1"/>
</dbReference>
<dbReference type="EMBL" id="AP018817">
    <property type="protein sequence ID" value="BBF70616.1"/>
    <property type="molecule type" value="Genomic_DNA"/>
</dbReference>
<evidence type="ECO:0000313" key="3">
    <source>
        <dbReference type="Proteomes" id="UP001059971"/>
    </source>
</evidence>
<dbReference type="InterPro" id="IPR010982">
    <property type="entry name" value="Lambda_DNA-bd_dom_sf"/>
</dbReference>
<reference evidence="2" key="1">
    <citation type="submission" date="2018-07" db="EMBL/GenBank/DDBJ databases">
        <title>Complete genome sequence of Sphingomonas bisphenolicum strain AO1, a bisphenol A degradative bacterium isolated from Japanese farm field.</title>
        <authorList>
            <person name="Murakami M."/>
            <person name="Koh M."/>
            <person name="Koba S."/>
            <person name="Matsumura Y."/>
        </authorList>
    </citation>
    <scope>NUCLEOTIDE SEQUENCE</scope>
    <source>
        <strain evidence="2">AO1</strain>
    </source>
</reference>
<gene>
    <name evidence="2" type="ORF">SBA_ch1_28160</name>
</gene>
<name>A0ABM7G5L8_9SPHN</name>
<organism evidence="2 3">
    <name type="scientific">Sphingomonas bisphenolicum</name>
    <dbReference type="NCBI Taxonomy" id="296544"/>
    <lineage>
        <taxon>Bacteria</taxon>
        <taxon>Pseudomonadati</taxon>
        <taxon>Pseudomonadota</taxon>
        <taxon>Alphaproteobacteria</taxon>
        <taxon>Sphingomonadales</taxon>
        <taxon>Sphingomonadaceae</taxon>
        <taxon>Sphingomonas</taxon>
    </lineage>
</organism>
<feature type="domain" description="HTH cro/C1-type" evidence="1">
    <location>
        <begin position="15"/>
        <end position="70"/>
    </location>
</feature>
<dbReference type="Pfam" id="PF01381">
    <property type="entry name" value="HTH_3"/>
    <property type="match status" value="1"/>
</dbReference>
<keyword evidence="3" id="KW-1185">Reference proteome</keyword>
<accession>A0ABM7G5L8</accession>
<protein>
    <recommendedName>
        <fullName evidence="1">HTH cro/C1-type domain-containing protein</fullName>
    </recommendedName>
</protein>
<dbReference type="Proteomes" id="UP001059971">
    <property type="component" value="Chromosome 1"/>
</dbReference>
<dbReference type="InterPro" id="IPR001387">
    <property type="entry name" value="Cro/C1-type_HTH"/>
</dbReference>
<evidence type="ECO:0000259" key="1">
    <source>
        <dbReference type="PROSITE" id="PS50943"/>
    </source>
</evidence>
<dbReference type="SMART" id="SM00530">
    <property type="entry name" value="HTH_XRE"/>
    <property type="match status" value="1"/>
</dbReference>
<dbReference type="SUPFAM" id="SSF47413">
    <property type="entry name" value="lambda repressor-like DNA-binding domains"/>
    <property type="match status" value="1"/>
</dbReference>
<proteinExistence type="predicted"/>
<dbReference type="Gene3D" id="1.10.260.40">
    <property type="entry name" value="lambda repressor-like DNA-binding domains"/>
    <property type="match status" value="1"/>
</dbReference>
<dbReference type="CDD" id="cd00093">
    <property type="entry name" value="HTH_XRE"/>
    <property type="match status" value="1"/>
</dbReference>
<sequence length="122" mass="13613">MPDSKNQGLTLGGYLAAVRSDRGYSLRQVEEMTGKEVSNAYLSQLENDKVKQPSPNVLHALSESYSIDYIGLMERAGYLTPQQSAAAPKRHGRAATFAEIDLTSDEEAELLRFLKFMRSEKK</sequence>
<evidence type="ECO:0000313" key="2">
    <source>
        <dbReference type="EMBL" id="BBF70616.1"/>
    </source>
</evidence>